<dbReference type="SUPFAM" id="SSF53756">
    <property type="entry name" value="UDP-Glycosyltransferase/glycogen phosphorylase"/>
    <property type="match status" value="1"/>
</dbReference>
<dbReference type="Gene3D" id="3.40.50.2000">
    <property type="entry name" value="Glycogen Phosphorylase B"/>
    <property type="match status" value="2"/>
</dbReference>
<name>A0ABT2LXV1_9HYPH</name>
<dbReference type="CDD" id="cd03794">
    <property type="entry name" value="GT4_WbuB-like"/>
    <property type="match status" value="1"/>
</dbReference>
<feature type="domain" description="Glycosyltransferase subfamily 4-like N-terminal" evidence="1">
    <location>
        <begin position="19"/>
        <end position="202"/>
    </location>
</feature>
<reference evidence="2 3" key="1">
    <citation type="submission" date="2022-09" db="EMBL/GenBank/DDBJ databases">
        <title>Chelativorans salina sp. nov., a novel slightly halophilic bacterium isolated from a saline lake sediment enrichment.</title>
        <authorList>
            <person name="Gao L."/>
            <person name="Fang B.-Z."/>
            <person name="Li W.-J."/>
        </authorList>
    </citation>
    <scope>NUCLEOTIDE SEQUENCE [LARGE SCALE GENOMIC DNA]</scope>
    <source>
        <strain evidence="2 3">EGI FJ00035</strain>
    </source>
</reference>
<sequence>MKHVWIVNHYAEEPGGAGGTRHFSLAKYLRAHGWKATIIGASTEHLSGRQRLDAKERARLEHHCGIPFLWLKTPPYSGNGLDRIRNMLTFTWRLLLPANVSSLEPPDLIIGSSVHPFAAWAALQLARRHRVPFVFEVRDLWPQALIDMGRLTEKSVTTFLMRALEKHLYRSAETIVVAWPNAGSYIQGLGIEADKVVWVSNGIDLAEWSSDIPLRDSSYFTLMYFGAHGGANSLDNVIRAMRLVEMDSRGENIRLRLIGHGPQKPALRELARELGLARISFEDPVPNSAIPGLAAEADAFVFSLIDAPMFKYGISPRKLYDFMAARRPVVFCCGAANNPVDECGGGVTVPPGNPELLAEAILKLAELSPSARATMGAAARQHVEVHYSYQMLAQKLSMTLDQHLPTAAGKK</sequence>
<gene>
    <name evidence="2" type="ORF">N5A92_24680</name>
</gene>
<dbReference type="PANTHER" id="PTHR45947:SF3">
    <property type="entry name" value="SULFOQUINOVOSYL TRANSFERASE SQD2"/>
    <property type="match status" value="1"/>
</dbReference>
<evidence type="ECO:0000259" key="1">
    <source>
        <dbReference type="Pfam" id="PF13579"/>
    </source>
</evidence>
<dbReference type="InterPro" id="IPR050194">
    <property type="entry name" value="Glycosyltransferase_grp1"/>
</dbReference>
<evidence type="ECO:0000313" key="3">
    <source>
        <dbReference type="Proteomes" id="UP001320831"/>
    </source>
</evidence>
<protein>
    <submittedName>
        <fullName evidence="2">Glycosyltransferase family 4 protein</fullName>
    </submittedName>
</protein>
<dbReference type="InterPro" id="IPR028098">
    <property type="entry name" value="Glyco_trans_4-like_N"/>
</dbReference>
<dbReference type="PANTHER" id="PTHR45947">
    <property type="entry name" value="SULFOQUINOVOSYL TRANSFERASE SQD2"/>
    <property type="match status" value="1"/>
</dbReference>
<keyword evidence="3" id="KW-1185">Reference proteome</keyword>
<evidence type="ECO:0000313" key="2">
    <source>
        <dbReference type="EMBL" id="MCT7378213.1"/>
    </source>
</evidence>
<proteinExistence type="predicted"/>
<dbReference type="EMBL" id="JAOCZP010000012">
    <property type="protein sequence ID" value="MCT7378213.1"/>
    <property type="molecule type" value="Genomic_DNA"/>
</dbReference>
<accession>A0ABT2LXV1</accession>
<dbReference type="Pfam" id="PF13692">
    <property type="entry name" value="Glyco_trans_1_4"/>
    <property type="match status" value="1"/>
</dbReference>
<organism evidence="2 3">
    <name type="scientific">Chelativorans salis</name>
    <dbReference type="NCBI Taxonomy" id="2978478"/>
    <lineage>
        <taxon>Bacteria</taxon>
        <taxon>Pseudomonadati</taxon>
        <taxon>Pseudomonadota</taxon>
        <taxon>Alphaproteobacteria</taxon>
        <taxon>Hyphomicrobiales</taxon>
        <taxon>Phyllobacteriaceae</taxon>
        <taxon>Chelativorans</taxon>
    </lineage>
</organism>
<comment type="caution">
    <text evidence="2">The sequence shown here is derived from an EMBL/GenBank/DDBJ whole genome shotgun (WGS) entry which is preliminary data.</text>
</comment>
<dbReference type="RefSeq" id="WP_260907072.1">
    <property type="nucleotide sequence ID" value="NZ_JAOCZP010000012.1"/>
</dbReference>
<dbReference type="Proteomes" id="UP001320831">
    <property type="component" value="Unassembled WGS sequence"/>
</dbReference>
<dbReference type="Pfam" id="PF13579">
    <property type="entry name" value="Glyco_trans_4_4"/>
    <property type="match status" value="1"/>
</dbReference>